<dbReference type="SUPFAM" id="SSF46785">
    <property type="entry name" value="Winged helix' DNA-binding domain"/>
    <property type="match status" value="1"/>
</dbReference>
<keyword evidence="7" id="KW-1185">Reference proteome</keyword>
<name>A0ABW3KJ84_9GAMM</name>
<evidence type="ECO:0000256" key="3">
    <source>
        <dbReference type="ARBA" id="ARBA00023125"/>
    </source>
</evidence>
<dbReference type="Gene3D" id="3.40.190.10">
    <property type="entry name" value="Periplasmic binding protein-like II"/>
    <property type="match status" value="2"/>
</dbReference>
<dbReference type="InterPro" id="IPR000847">
    <property type="entry name" value="LysR_HTH_N"/>
</dbReference>
<protein>
    <submittedName>
        <fullName evidence="6">LysR family transcriptional regulator</fullName>
    </submittedName>
</protein>
<dbReference type="InterPro" id="IPR005119">
    <property type="entry name" value="LysR_subst-bd"/>
</dbReference>
<keyword evidence="2" id="KW-0805">Transcription regulation</keyword>
<dbReference type="PANTHER" id="PTHR30126:SF2">
    <property type="entry name" value="HTH-TYPE TRANSCRIPTIONAL REGULATOR YJIE"/>
    <property type="match status" value="1"/>
</dbReference>
<evidence type="ECO:0000256" key="2">
    <source>
        <dbReference type="ARBA" id="ARBA00023015"/>
    </source>
</evidence>
<evidence type="ECO:0000313" key="6">
    <source>
        <dbReference type="EMBL" id="MFD1008470.1"/>
    </source>
</evidence>
<dbReference type="PROSITE" id="PS50931">
    <property type="entry name" value="HTH_LYSR"/>
    <property type="match status" value="1"/>
</dbReference>
<dbReference type="Pfam" id="PF00126">
    <property type="entry name" value="HTH_1"/>
    <property type="match status" value="1"/>
</dbReference>
<dbReference type="PANTHER" id="PTHR30126">
    <property type="entry name" value="HTH-TYPE TRANSCRIPTIONAL REGULATOR"/>
    <property type="match status" value="1"/>
</dbReference>
<dbReference type="EMBL" id="JBHTJS010000036">
    <property type="protein sequence ID" value="MFD1008470.1"/>
    <property type="molecule type" value="Genomic_DNA"/>
</dbReference>
<dbReference type="Gene3D" id="1.10.10.10">
    <property type="entry name" value="Winged helix-like DNA-binding domain superfamily/Winged helix DNA-binding domain"/>
    <property type="match status" value="1"/>
</dbReference>
<dbReference type="Proteomes" id="UP001597048">
    <property type="component" value="Unassembled WGS sequence"/>
</dbReference>
<organism evidence="6 7">
    <name type="scientific">Oceanisphaera ostreae</name>
    <dbReference type="NCBI Taxonomy" id="914151"/>
    <lineage>
        <taxon>Bacteria</taxon>
        <taxon>Pseudomonadati</taxon>
        <taxon>Pseudomonadota</taxon>
        <taxon>Gammaproteobacteria</taxon>
        <taxon>Aeromonadales</taxon>
        <taxon>Aeromonadaceae</taxon>
        <taxon>Oceanisphaera</taxon>
    </lineage>
</organism>
<evidence type="ECO:0000256" key="1">
    <source>
        <dbReference type="ARBA" id="ARBA00009437"/>
    </source>
</evidence>
<dbReference type="RefSeq" id="WP_379558451.1">
    <property type="nucleotide sequence ID" value="NZ_JBHTJS010000036.1"/>
</dbReference>
<dbReference type="SUPFAM" id="SSF53850">
    <property type="entry name" value="Periplasmic binding protein-like II"/>
    <property type="match status" value="1"/>
</dbReference>
<dbReference type="InterPro" id="IPR036388">
    <property type="entry name" value="WH-like_DNA-bd_sf"/>
</dbReference>
<dbReference type="PRINTS" id="PR00039">
    <property type="entry name" value="HTHLYSR"/>
</dbReference>
<comment type="similarity">
    <text evidence="1">Belongs to the LysR transcriptional regulatory family.</text>
</comment>
<accession>A0ABW3KJ84</accession>
<sequence>MESKWLHDFVALAEQGNFSKAADTRFVTQPAFSRRIRSLENWLGVPLVCRDRYPMVLTDAGESFLEQARLLLSQIYGIRGQLRQSLHEHCSLNFVTQPSLAVTFFPRWIHTLRPQLEDSLIRLNTGHYHDAIEQFMSGSADFLLCFSCDDVSPVLNQPVLNRPDVERIVVGQDRLVLVSAVDATGHPLHFLSADVALRLLLYPPTSFLGALIQRKCLPALSEQSYFPVCENALGEGLKALALQGEGASILPASLVREELAQGTLVELPLSAWVRLDIELCCRPPFRSEQVALCWQLIRQLAT</sequence>
<keyword evidence="3" id="KW-0238">DNA-binding</keyword>
<comment type="caution">
    <text evidence="6">The sequence shown here is derived from an EMBL/GenBank/DDBJ whole genome shotgun (WGS) entry which is preliminary data.</text>
</comment>
<proteinExistence type="inferred from homology"/>
<evidence type="ECO:0000259" key="5">
    <source>
        <dbReference type="PROSITE" id="PS50931"/>
    </source>
</evidence>
<dbReference type="CDD" id="cd05466">
    <property type="entry name" value="PBP2_LTTR_substrate"/>
    <property type="match status" value="1"/>
</dbReference>
<feature type="domain" description="HTH lysR-type" evidence="5">
    <location>
        <begin position="1"/>
        <end position="58"/>
    </location>
</feature>
<keyword evidence="4" id="KW-0804">Transcription</keyword>
<dbReference type="InterPro" id="IPR036390">
    <property type="entry name" value="WH_DNA-bd_sf"/>
</dbReference>
<reference evidence="7" key="1">
    <citation type="journal article" date="2019" name="Int. J. Syst. Evol. Microbiol.">
        <title>The Global Catalogue of Microorganisms (GCM) 10K type strain sequencing project: providing services to taxonomists for standard genome sequencing and annotation.</title>
        <authorList>
            <consortium name="The Broad Institute Genomics Platform"/>
            <consortium name="The Broad Institute Genome Sequencing Center for Infectious Disease"/>
            <person name="Wu L."/>
            <person name="Ma J."/>
        </authorList>
    </citation>
    <scope>NUCLEOTIDE SEQUENCE [LARGE SCALE GENOMIC DNA]</scope>
    <source>
        <strain evidence="7">CCUG 60525</strain>
    </source>
</reference>
<evidence type="ECO:0000256" key="4">
    <source>
        <dbReference type="ARBA" id="ARBA00023163"/>
    </source>
</evidence>
<evidence type="ECO:0000313" key="7">
    <source>
        <dbReference type="Proteomes" id="UP001597048"/>
    </source>
</evidence>
<dbReference type="Pfam" id="PF03466">
    <property type="entry name" value="LysR_substrate"/>
    <property type="match status" value="1"/>
</dbReference>
<gene>
    <name evidence="6" type="ORF">ACFQ1C_09930</name>
</gene>